<dbReference type="OrthoDB" id="945117at2"/>
<keyword evidence="1 2" id="KW-0732">Signal</keyword>
<feature type="signal peptide" evidence="2">
    <location>
        <begin position="1"/>
        <end position="18"/>
    </location>
</feature>
<protein>
    <submittedName>
        <fullName evidence="4">Outer membrane protein with beta-barrel domain</fullName>
    </submittedName>
</protein>
<evidence type="ECO:0000256" key="1">
    <source>
        <dbReference type="ARBA" id="ARBA00022729"/>
    </source>
</evidence>
<dbReference type="InterPro" id="IPR011250">
    <property type="entry name" value="OMP/PagP_B-barrel"/>
</dbReference>
<organism evidence="4 5">
    <name type="scientific">Chryseobacterium defluvii</name>
    <dbReference type="NCBI Taxonomy" id="160396"/>
    <lineage>
        <taxon>Bacteria</taxon>
        <taxon>Pseudomonadati</taxon>
        <taxon>Bacteroidota</taxon>
        <taxon>Flavobacteriia</taxon>
        <taxon>Flavobacteriales</taxon>
        <taxon>Weeksellaceae</taxon>
        <taxon>Chryseobacterium group</taxon>
        <taxon>Chryseobacterium</taxon>
    </lineage>
</organism>
<dbReference type="EMBL" id="RBXB01000001">
    <property type="protein sequence ID" value="RKT02058.1"/>
    <property type="molecule type" value="Genomic_DNA"/>
</dbReference>
<feature type="domain" description="Outer membrane protein beta-barrel" evidence="3">
    <location>
        <begin position="6"/>
        <end position="218"/>
    </location>
</feature>
<evidence type="ECO:0000313" key="5">
    <source>
        <dbReference type="Proteomes" id="UP000272428"/>
    </source>
</evidence>
<dbReference type="AlphaFoldDB" id="A0A495SP47"/>
<reference evidence="4 5" key="1">
    <citation type="submission" date="2018-10" db="EMBL/GenBank/DDBJ databases">
        <title>Genomic Encyclopedia of Archaeal and Bacterial Type Strains, Phase II (KMG-II): from individual species to whole genera.</title>
        <authorList>
            <person name="Goeker M."/>
        </authorList>
    </citation>
    <scope>NUCLEOTIDE SEQUENCE [LARGE SCALE GENOMIC DNA]</scope>
    <source>
        <strain evidence="4 5">DSM 14219</strain>
    </source>
</reference>
<evidence type="ECO:0000259" key="3">
    <source>
        <dbReference type="Pfam" id="PF13505"/>
    </source>
</evidence>
<dbReference type="Gene3D" id="2.40.160.20">
    <property type="match status" value="1"/>
</dbReference>
<dbReference type="Pfam" id="PF13505">
    <property type="entry name" value="OMP_b-brl"/>
    <property type="match status" value="1"/>
</dbReference>
<evidence type="ECO:0000256" key="2">
    <source>
        <dbReference type="SAM" id="SignalP"/>
    </source>
</evidence>
<comment type="caution">
    <text evidence="4">The sequence shown here is derived from an EMBL/GenBank/DDBJ whole genome shotgun (WGS) entry which is preliminary data.</text>
</comment>
<evidence type="ECO:0000313" key="4">
    <source>
        <dbReference type="EMBL" id="RKT02058.1"/>
    </source>
</evidence>
<gene>
    <name evidence="4" type="ORF">BCF58_1291</name>
</gene>
<accession>A0A495SP47</accession>
<dbReference type="RefSeq" id="WP_121460919.1">
    <property type="nucleotide sequence ID" value="NZ_RBXB01000001.1"/>
</dbReference>
<feature type="chain" id="PRO_5019743160" evidence="2">
    <location>
        <begin position="19"/>
        <end position="220"/>
    </location>
</feature>
<proteinExistence type="predicted"/>
<keyword evidence="5" id="KW-1185">Reference proteome</keyword>
<sequence length="220" mass="23595">MKKLLLASAVALFGLANAQISKGTVYVSGQLGYSQEENNNNDSKVESFRIVPTVGFFVAPNLAIGTGVGYVNDKVTVSTTNTIGSAVVTSENKGTQSAFVVAPFVRKYWTLGDKLYIFGQLEVPMEFGKFEEESTSTSNVGGTVTTTSTSNEANYTSVGVNVKPGLDYFLNKNWTIEATIGEFGYNTSKLDVDGAKSVNNYKFGMNLSSVSIGVKYVFAK</sequence>
<name>A0A495SP47_9FLAO</name>
<dbReference type="InterPro" id="IPR027385">
    <property type="entry name" value="Beta-barrel_OMP"/>
</dbReference>
<dbReference type="SUPFAM" id="SSF56925">
    <property type="entry name" value="OMPA-like"/>
    <property type="match status" value="1"/>
</dbReference>
<dbReference type="Proteomes" id="UP000272428">
    <property type="component" value="Unassembled WGS sequence"/>
</dbReference>